<name>A0A6M4A053_9BURK</name>
<feature type="transmembrane region" description="Helical" evidence="1">
    <location>
        <begin position="84"/>
        <end position="106"/>
    </location>
</feature>
<evidence type="ECO:0000256" key="1">
    <source>
        <dbReference type="SAM" id="Phobius"/>
    </source>
</evidence>
<dbReference type="EMBL" id="CP008956">
    <property type="protein sequence ID" value="QJQ03793.1"/>
    <property type="molecule type" value="Genomic_DNA"/>
</dbReference>
<feature type="transmembrane region" description="Helical" evidence="1">
    <location>
        <begin position="126"/>
        <end position="147"/>
    </location>
</feature>
<evidence type="ECO:0000313" key="3">
    <source>
        <dbReference type="Proteomes" id="UP000501648"/>
    </source>
</evidence>
<feature type="transmembrane region" description="Helical" evidence="1">
    <location>
        <begin position="9"/>
        <end position="28"/>
    </location>
</feature>
<feature type="transmembrane region" description="Helical" evidence="1">
    <location>
        <begin position="43"/>
        <end position="63"/>
    </location>
</feature>
<proteinExistence type="predicted"/>
<accession>A0A6M4A053</accession>
<keyword evidence="1" id="KW-0472">Membrane</keyword>
<evidence type="ECO:0000313" key="2">
    <source>
        <dbReference type="EMBL" id="QJQ03793.1"/>
    </source>
</evidence>
<keyword evidence="1" id="KW-0812">Transmembrane</keyword>
<reference evidence="2 3" key="1">
    <citation type="journal article" date="2012" name="J. Bacteriol.">
        <title>Genome sequence of the pathogenic Herbaspirillum seropedicae strain Os34, isolated from rice roots.</title>
        <authorList>
            <person name="Ye W."/>
            <person name="Ye S."/>
            <person name="Liu J."/>
            <person name="Chang S."/>
            <person name="Chen M."/>
            <person name="Zhu B."/>
            <person name="Guo L."/>
            <person name="An Q."/>
        </authorList>
    </citation>
    <scope>NUCLEOTIDE SEQUENCE [LARGE SCALE GENOMIC DNA]</scope>
    <source>
        <strain evidence="2 3">Os34</strain>
    </source>
</reference>
<dbReference type="Proteomes" id="UP000501648">
    <property type="component" value="Chromosome"/>
</dbReference>
<gene>
    <name evidence="2" type="ORF">C798_27180</name>
</gene>
<sequence length="178" mass="19581">MSRTILRTIFLGLACVMALAMCGAGYWFGRGIPFGQQWPLFEALRNTAAIIFAVVGAWLAIIYPERLRLSFGKKAEGGSSGGNIGLLLVPAVYSTIILVILLFIGITVPMLKQIPYLLEHIEICRGISFAVLTALTIWQAAIVIMTIDPADMVKDSADREAARQQYDAGRDKLRRRIP</sequence>
<dbReference type="RefSeq" id="WP_017455089.1">
    <property type="nucleotide sequence ID" value="NZ_CP008956.1"/>
</dbReference>
<dbReference type="AlphaFoldDB" id="A0A6M4A053"/>
<protein>
    <submittedName>
        <fullName evidence="2">Uncharacterized protein</fullName>
    </submittedName>
</protein>
<organism evidence="2 3">
    <name type="scientific">Herbaspirillum rubrisubalbicans Os34</name>
    <dbReference type="NCBI Taxonomy" id="1235827"/>
    <lineage>
        <taxon>Bacteria</taxon>
        <taxon>Pseudomonadati</taxon>
        <taxon>Pseudomonadota</taxon>
        <taxon>Betaproteobacteria</taxon>
        <taxon>Burkholderiales</taxon>
        <taxon>Oxalobacteraceae</taxon>
        <taxon>Herbaspirillum</taxon>
    </lineage>
</organism>
<keyword evidence="1" id="KW-1133">Transmembrane helix</keyword>